<dbReference type="Proteomes" id="UP001497535">
    <property type="component" value="Unassembled WGS sequence"/>
</dbReference>
<sequence length="716" mass="80480">MGTQGYGNYTTRSSSTSSDMPEMESVIGLGETENERTLRIINSRRKPVSLCSVAPSLVISWHSITAKPRLEKSIFPSFVSNIYSKFSSSFDDIESGTPPILYGKKLILNNGYFWCCLSWRSSCLNGSYGAGKTSLLNILTQRNLSSLRISGQIRINGVDVGKNVLRKISAYVQQEDLFIGSMTVIEHLRFMAIMRMGRHYSARERERRVQGVIAELGLKNCANTLIGWPNRLKGLSGGERKRLAFASEIMTGPPILFCDEPTSGLDSYLAKQVIQVLKDLARRKNMTIIVTIHQPSSQLFEMFDKICLLAEGKLAFLGTTAEAIPFFERGRIHSKVNKICSAFTQSDTGKQLMHELSSNTSSEGSSPPINTEIIKENNLNGNNEVLQTFDIFTDESAFSTPESVEEVMEDNEEGNEGVPLFVTTSKTDKLELYTKSKTMQRYKSTWLQQFRALLRRSFFVTLREPMLLKVKLFQTLLISIILGTIYFQTPIRQTTVMNINGLIFQSIANMNFMFQFAAVHIFCDELPIFMREHLSSLYRVDTYFIAKNIAELIQYIIYPFVFSSIVYWMSGFVHNSLAYASFVASCVCVTNVAISLSYAASCIFGTTDLALAMLPVVVIPLLAFGGFYINQQSLPSYFYPIKFISYFGYAFESAAISQWTRVNTISGCNQTTINMTEYNTCYLNGMDVLDSLGFDPENIIFDYTALISMILGILVK</sequence>
<comment type="caution">
    <text evidence="1">The sequence shown here is derived from an EMBL/GenBank/DDBJ whole genome shotgun (WGS) entry which is preliminary data.</text>
</comment>
<reference evidence="1" key="1">
    <citation type="submission" date="2023-11" db="EMBL/GenBank/DDBJ databases">
        <authorList>
            <person name="Poullet M."/>
        </authorList>
    </citation>
    <scope>NUCLEOTIDE SEQUENCE</scope>
    <source>
        <strain evidence="1">E1834</strain>
    </source>
</reference>
<proteinExistence type="predicted"/>
<accession>A0ACB0YP71</accession>
<evidence type="ECO:0000313" key="2">
    <source>
        <dbReference type="Proteomes" id="UP001497535"/>
    </source>
</evidence>
<gene>
    <name evidence="1" type="ORF">MENTE1834_LOCUS14807</name>
</gene>
<organism evidence="1 2">
    <name type="scientific">Meloidogyne enterolobii</name>
    <name type="common">Root-knot nematode worm</name>
    <name type="synonym">Meloidogyne mayaguensis</name>
    <dbReference type="NCBI Taxonomy" id="390850"/>
    <lineage>
        <taxon>Eukaryota</taxon>
        <taxon>Metazoa</taxon>
        <taxon>Ecdysozoa</taxon>
        <taxon>Nematoda</taxon>
        <taxon>Chromadorea</taxon>
        <taxon>Rhabditida</taxon>
        <taxon>Tylenchina</taxon>
        <taxon>Tylenchomorpha</taxon>
        <taxon>Tylenchoidea</taxon>
        <taxon>Meloidogynidae</taxon>
        <taxon>Meloidogyninae</taxon>
        <taxon>Meloidogyne</taxon>
    </lineage>
</organism>
<dbReference type="EMBL" id="CAVMJV010000016">
    <property type="protein sequence ID" value="CAK5056069.1"/>
    <property type="molecule type" value="Genomic_DNA"/>
</dbReference>
<keyword evidence="2" id="KW-1185">Reference proteome</keyword>
<name>A0ACB0YP71_MELEN</name>
<evidence type="ECO:0000313" key="1">
    <source>
        <dbReference type="EMBL" id="CAK5056069.1"/>
    </source>
</evidence>
<protein>
    <submittedName>
        <fullName evidence="1">Uncharacterized protein</fullName>
    </submittedName>
</protein>